<keyword evidence="1" id="KW-0732">Signal</keyword>
<dbReference type="RefSeq" id="WP_150041546.1">
    <property type="nucleotide sequence ID" value="NZ_OW485601.1"/>
</dbReference>
<name>A0A5M6ISX2_9PROT</name>
<feature type="signal peptide" evidence="1">
    <location>
        <begin position="1"/>
        <end position="19"/>
    </location>
</feature>
<sequence length="125" mass="13388">MRLALPCLVSLLVLGGCTALEYQAGDSFERTRQLAEAGDPSAQLDLARMYAAPDRFPQTRGTAPDPTKAAEWCFIASAGPAPRADIAARGPSCVEILRTIPARQASVGQTMAQAWLLGPQDYIER</sequence>
<evidence type="ECO:0000313" key="3">
    <source>
        <dbReference type="Proteomes" id="UP000325255"/>
    </source>
</evidence>
<dbReference type="Proteomes" id="UP000325255">
    <property type="component" value="Unassembled WGS sequence"/>
</dbReference>
<evidence type="ECO:0008006" key="4">
    <source>
        <dbReference type="Google" id="ProtNLM"/>
    </source>
</evidence>
<evidence type="ECO:0000313" key="2">
    <source>
        <dbReference type="EMBL" id="KAA5611352.1"/>
    </source>
</evidence>
<feature type="chain" id="PRO_5024321677" description="Sel1 repeat family protein" evidence="1">
    <location>
        <begin position="20"/>
        <end position="125"/>
    </location>
</feature>
<dbReference type="Gene3D" id="1.25.40.10">
    <property type="entry name" value="Tetratricopeptide repeat domain"/>
    <property type="match status" value="1"/>
</dbReference>
<organism evidence="2 3">
    <name type="scientific">Rhodovastum atsumiense</name>
    <dbReference type="NCBI Taxonomy" id="504468"/>
    <lineage>
        <taxon>Bacteria</taxon>
        <taxon>Pseudomonadati</taxon>
        <taxon>Pseudomonadota</taxon>
        <taxon>Alphaproteobacteria</taxon>
        <taxon>Acetobacterales</taxon>
        <taxon>Acetobacteraceae</taxon>
        <taxon>Rhodovastum</taxon>
    </lineage>
</organism>
<dbReference type="InterPro" id="IPR011990">
    <property type="entry name" value="TPR-like_helical_dom_sf"/>
</dbReference>
<accession>A0A5M6ISX2</accession>
<dbReference type="OrthoDB" id="9816559at2"/>
<evidence type="ECO:0000256" key="1">
    <source>
        <dbReference type="SAM" id="SignalP"/>
    </source>
</evidence>
<proteinExistence type="predicted"/>
<reference evidence="2 3" key="1">
    <citation type="submission" date="2019-09" db="EMBL/GenBank/DDBJ databases">
        <title>Genome sequence of Rhodovastum atsumiense, a diverse member of the Acetobacteraceae family of non-sulfur purple photosynthetic bacteria.</title>
        <authorList>
            <person name="Meyer T."/>
            <person name="Kyndt J."/>
        </authorList>
    </citation>
    <scope>NUCLEOTIDE SEQUENCE [LARGE SCALE GENOMIC DNA]</scope>
    <source>
        <strain evidence="2 3">DSM 21279</strain>
    </source>
</reference>
<dbReference type="EMBL" id="VWPK01000021">
    <property type="protein sequence ID" value="KAA5611352.1"/>
    <property type="molecule type" value="Genomic_DNA"/>
</dbReference>
<protein>
    <recommendedName>
        <fullName evidence="4">Sel1 repeat family protein</fullName>
    </recommendedName>
</protein>
<dbReference type="AlphaFoldDB" id="A0A5M6ISX2"/>
<gene>
    <name evidence="2" type="ORF">F1189_14520</name>
</gene>
<comment type="caution">
    <text evidence="2">The sequence shown here is derived from an EMBL/GenBank/DDBJ whole genome shotgun (WGS) entry which is preliminary data.</text>
</comment>
<keyword evidence="3" id="KW-1185">Reference proteome</keyword>
<dbReference type="PROSITE" id="PS51257">
    <property type="entry name" value="PROKAR_LIPOPROTEIN"/>
    <property type="match status" value="1"/>
</dbReference>